<keyword evidence="2" id="KW-1185">Reference proteome</keyword>
<comment type="caution">
    <text evidence="1">The sequence shown here is derived from an EMBL/GenBank/DDBJ whole genome shotgun (WGS) entry which is preliminary data.</text>
</comment>
<proteinExistence type="predicted"/>
<organism evidence="1 2">
    <name type="scientific">Caerostris extrusa</name>
    <name type="common">Bark spider</name>
    <name type="synonym">Caerostris bankana</name>
    <dbReference type="NCBI Taxonomy" id="172846"/>
    <lineage>
        <taxon>Eukaryota</taxon>
        <taxon>Metazoa</taxon>
        <taxon>Ecdysozoa</taxon>
        <taxon>Arthropoda</taxon>
        <taxon>Chelicerata</taxon>
        <taxon>Arachnida</taxon>
        <taxon>Araneae</taxon>
        <taxon>Araneomorphae</taxon>
        <taxon>Entelegynae</taxon>
        <taxon>Araneoidea</taxon>
        <taxon>Araneidae</taxon>
        <taxon>Caerostris</taxon>
    </lineage>
</organism>
<evidence type="ECO:0000313" key="1">
    <source>
        <dbReference type="EMBL" id="GIY97570.1"/>
    </source>
</evidence>
<accession>A0AAV4XR06</accession>
<dbReference type="AlphaFoldDB" id="A0AAV4XR06"/>
<dbReference type="EMBL" id="BPLR01000798">
    <property type="protein sequence ID" value="GIY97570.1"/>
    <property type="molecule type" value="Genomic_DNA"/>
</dbReference>
<sequence length="183" mass="20773">MTRTLLANTKSPCRLRRSLFGSWASLVSYSINHKPWTGGEELFSAVPRLKDFRRFTTECDVLDDIKKSHIEILLIFLPCSAGNCKMTPPLKNDLANTKCPCRFRRSLSGLWASLVCYSISSERDLLTLLIDVDILWLFLICPAPPCLTDHKPWIGGEELFSGVPRLKDFRRFTTYTAGSDVLE</sequence>
<gene>
    <name evidence="1" type="ORF">CEXT_242591</name>
</gene>
<name>A0AAV4XR06_CAEEX</name>
<reference evidence="1 2" key="1">
    <citation type="submission" date="2021-06" db="EMBL/GenBank/DDBJ databases">
        <title>Caerostris extrusa draft genome.</title>
        <authorList>
            <person name="Kono N."/>
            <person name="Arakawa K."/>
        </authorList>
    </citation>
    <scope>NUCLEOTIDE SEQUENCE [LARGE SCALE GENOMIC DNA]</scope>
</reference>
<evidence type="ECO:0000313" key="2">
    <source>
        <dbReference type="Proteomes" id="UP001054945"/>
    </source>
</evidence>
<protein>
    <submittedName>
        <fullName evidence="1">Uncharacterized protein</fullName>
    </submittedName>
</protein>
<dbReference type="Proteomes" id="UP001054945">
    <property type="component" value="Unassembled WGS sequence"/>
</dbReference>